<evidence type="ECO:0000313" key="5">
    <source>
        <dbReference type="EMBL" id="MBU5335053.1"/>
    </source>
</evidence>
<keyword evidence="4" id="KW-1133">Transmembrane helix</keyword>
<comment type="similarity">
    <text evidence="1">Belongs to the dicarboxylate/amino acid:cation symporter (DAACS) (TC 2.A.23) family.</text>
</comment>
<dbReference type="PANTHER" id="PTHR42865">
    <property type="entry name" value="PROTON/GLUTAMATE-ASPARTATE SYMPORTER"/>
    <property type="match status" value="1"/>
</dbReference>
<dbReference type="Proteomes" id="UP001196301">
    <property type="component" value="Unassembled WGS sequence"/>
</dbReference>
<keyword evidence="4" id="KW-0812">Transmembrane</keyword>
<gene>
    <name evidence="5" type="ORF">KQI20_01250</name>
</gene>
<feature type="transmembrane region" description="Helical" evidence="4">
    <location>
        <begin position="47"/>
        <end position="64"/>
    </location>
</feature>
<dbReference type="EMBL" id="JAHLOQ010000002">
    <property type="protein sequence ID" value="MBU5335053.1"/>
    <property type="molecule type" value="Genomic_DNA"/>
</dbReference>
<feature type="transmembrane region" description="Helical" evidence="4">
    <location>
        <begin position="16"/>
        <end position="35"/>
    </location>
</feature>
<sequence length="462" mass="49069">MLESSFFTKFLQLSDFRTLAFIVVLVVLFKVINVLQKKKVSFSTRMITGTVIGLILGVAVQAVAKFPDAPKDVAWINELSGWYSLVGGGFIDLLKMLVVPLIFLSIIRVIMNMQGENLGKMTTKTIGMLIGTTAFAALIGIVLAILFNLGQGFDAGNNTAEIREAVSLAETVRGLLPSNIVASMAEGNIVGIVIFSAFIGTSIRRLSKKYAETIEPFVKWVEASYKIIISVTMTIIKFMPYAVIALLANTIISNGVGVLASVGKFIVCIYLAIAIMLVVHMTIAVLNGISPIAYIKSASEPLVLAFTSRSSLGTLPVTVETLQNKFDVNEGVASFVASLGSNMGMNGCAGIYPALMTIMLAQITKTPIDISFCIMLLVVIAISSFGIAGLPGTATLAISVVISGMGMEAYFPLLGAIIAIDPIIDMGRTMLNVSGTIVSAVTVDKSLKRDAAKADKDVKKVG</sequence>
<protein>
    <recommendedName>
        <fullName evidence="2">L-cystine uptake protein TcyP</fullName>
    </recommendedName>
    <alternativeName>
        <fullName evidence="3">Transporter of cystine TcyP</fullName>
    </alternativeName>
</protein>
<accession>A0ABS6DT87</accession>
<keyword evidence="6" id="KW-1185">Reference proteome</keyword>
<dbReference type="InterPro" id="IPR001991">
    <property type="entry name" value="Na-dicarboxylate_symporter"/>
</dbReference>
<dbReference type="PANTHER" id="PTHR42865:SF5">
    <property type="entry name" value="L-CYSTINE TRANSPORTER TCYP"/>
    <property type="match status" value="1"/>
</dbReference>
<evidence type="ECO:0000256" key="3">
    <source>
        <dbReference type="ARBA" id="ARBA00031293"/>
    </source>
</evidence>
<evidence type="ECO:0000256" key="4">
    <source>
        <dbReference type="SAM" id="Phobius"/>
    </source>
</evidence>
<evidence type="ECO:0000256" key="1">
    <source>
        <dbReference type="ARBA" id="ARBA00006148"/>
    </source>
</evidence>
<dbReference type="RefSeq" id="WP_216568219.1">
    <property type="nucleotide sequence ID" value="NZ_JAHLOQ010000002.1"/>
</dbReference>
<evidence type="ECO:0000256" key="2">
    <source>
        <dbReference type="ARBA" id="ARBA00022031"/>
    </source>
</evidence>
<dbReference type="Pfam" id="PF00375">
    <property type="entry name" value="SDF"/>
    <property type="match status" value="1"/>
</dbReference>
<feature type="transmembrane region" description="Helical" evidence="4">
    <location>
        <begin position="128"/>
        <end position="149"/>
    </location>
</feature>
<comment type="caution">
    <text evidence="5">The sequence shown here is derived from an EMBL/GenBank/DDBJ whole genome shotgun (WGS) entry which is preliminary data.</text>
</comment>
<feature type="transmembrane region" description="Helical" evidence="4">
    <location>
        <begin position="264"/>
        <end position="286"/>
    </location>
</feature>
<feature type="transmembrane region" description="Helical" evidence="4">
    <location>
        <begin position="227"/>
        <end position="252"/>
    </location>
</feature>
<feature type="transmembrane region" description="Helical" evidence="4">
    <location>
        <begin position="180"/>
        <end position="199"/>
    </location>
</feature>
<proteinExistence type="inferred from homology"/>
<evidence type="ECO:0000313" key="6">
    <source>
        <dbReference type="Proteomes" id="UP001196301"/>
    </source>
</evidence>
<feature type="transmembrane region" description="Helical" evidence="4">
    <location>
        <begin position="368"/>
        <end position="390"/>
    </location>
</feature>
<feature type="transmembrane region" description="Helical" evidence="4">
    <location>
        <begin position="84"/>
        <end position="107"/>
    </location>
</feature>
<keyword evidence="4" id="KW-0472">Membrane</keyword>
<organism evidence="5 6">
    <name type="scientific">Intestinibacter bartlettii</name>
    <dbReference type="NCBI Taxonomy" id="261299"/>
    <lineage>
        <taxon>Bacteria</taxon>
        <taxon>Bacillati</taxon>
        <taxon>Bacillota</taxon>
        <taxon>Clostridia</taxon>
        <taxon>Peptostreptococcales</taxon>
        <taxon>Peptostreptococcaceae</taxon>
        <taxon>Intestinibacter</taxon>
    </lineage>
</organism>
<reference evidence="5 6" key="1">
    <citation type="submission" date="2021-06" db="EMBL/GenBank/DDBJ databases">
        <authorList>
            <person name="Sun Q."/>
            <person name="Li D."/>
        </authorList>
    </citation>
    <scope>NUCLEOTIDE SEQUENCE [LARGE SCALE GENOMIC DNA]</scope>
    <source>
        <strain evidence="5 6">N19</strain>
    </source>
</reference>
<feature type="transmembrane region" description="Helical" evidence="4">
    <location>
        <begin position="396"/>
        <end position="420"/>
    </location>
</feature>
<name>A0ABS6DT87_9FIRM</name>